<dbReference type="AlphaFoldDB" id="A0AA86VV44"/>
<dbReference type="Proteomes" id="UP001189624">
    <property type="component" value="Chromosome 9"/>
</dbReference>
<gene>
    <name evidence="2" type="ORF">AYBTSS11_LOCUS25149</name>
</gene>
<name>A0AA86VV44_9FABA</name>
<feature type="region of interest" description="Disordered" evidence="1">
    <location>
        <begin position="38"/>
        <end position="60"/>
    </location>
</feature>
<feature type="non-terminal residue" evidence="2">
    <location>
        <position position="1"/>
    </location>
</feature>
<accession>A0AA86VV44</accession>
<feature type="compositionally biased region" description="Low complexity" evidence="1">
    <location>
        <begin position="38"/>
        <end position="52"/>
    </location>
</feature>
<organism evidence="2 3">
    <name type="scientific">Sphenostylis stenocarpa</name>
    <dbReference type="NCBI Taxonomy" id="92480"/>
    <lineage>
        <taxon>Eukaryota</taxon>
        <taxon>Viridiplantae</taxon>
        <taxon>Streptophyta</taxon>
        <taxon>Embryophyta</taxon>
        <taxon>Tracheophyta</taxon>
        <taxon>Spermatophyta</taxon>
        <taxon>Magnoliopsida</taxon>
        <taxon>eudicotyledons</taxon>
        <taxon>Gunneridae</taxon>
        <taxon>Pentapetalae</taxon>
        <taxon>rosids</taxon>
        <taxon>fabids</taxon>
        <taxon>Fabales</taxon>
        <taxon>Fabaceae</taxon>
        <taxon>Papilionoideae</taxon>
        <taxon>50 kb inversion clade</taxon>
        <taxon>NPAAA clade</taxon>
        <taxon>indigoferoid/millettioid clade</taxon>
        <taxon>Phaseoleae</taxon>
        <taxon>Sphenostylis</taxon>
    </lineage>
</organism>
<protein>
    <submittedName>
        <fullName evidence="2">Uncharacterized protein</fullName>
    </submittedName>
</protein>
<evidence type="ECO:0000313" key="3">
    <source>
        <dbReference type="Proteomes" id="UP001189624"/>
    </source>
</evidence>
<reference evidence="2" key="1">
    <citation type="submission" date="2023-10" db="EMBL/GenBank/DDBJ databases">
        <authorList>
            <person name="Domelevo Entfellner J.-B."/>
        </authorList>
    </citation>
    <scope>NUCLEOTIDE SEQUENCE</scope>
</reference>
<sequence>RCFRSPIRWRISECAGRILALVGPSLAGKSAERPALGGFSSSNISFSLPSNPESKNNLGE</sequence>
<evidence type="ECO:0000256" key="1">
    <source>
        <dbReference type="SAM" id="MobiDB-lite"/>
    </source>
</evidence>
<dbReference type="EMBL" id="OY731406">
    <property type="protein sequence ID" value="CAJ1973089.1"/>
    <property type="molecule type" value="Genomic_DNA"/>
</dbReference>
<evidence type="ECO:0000313" key="2">
    <source>
        <dbReference type="EMBL" id="CAJ1973089.1"/>
    </source>
</evidence>
<dbReference type="Gramene" id="rna-AYBTSS11_LOCUS25149">
    <property type="protein sequence ID" value="CAJ1973089.1"/>
    <property type="gene ID" value="gene-AYBTSS11_LOCUS25149"/>
</dbReference>
<keyword evidence="3" id="KW-1185">Reference proteome</keyword>
<proteinExistence type="predicted"/>